<protein>
    <submittedName>
        <fullName evidence="1">Uncharacterized protein</fullName>
    </submittedName>
</protein>
<dbReference type="EMBL" id="HG722053">
    <property type="protein sequence ID" value="CDJ61314.1"/>
    <property type="molecule type" value="Genomic_DNA"/>
</dbReference>
<gene>
    <name evidence="1" type="ORF">EMWEY_00039840</name>
</gene>
<accession>U6MFS6</accession>
<reference evidence="1" key="1">
    <citation type="submission" date="2013-10" db="EMBL/GenBank/DDBJ databases">
        <title>Genomic analysis of the causative agents of coccidiosis in chickens.</title>
        <authorList>
            <person name="Reid A.J."/>
            <person name="Blake D."/>
            <person name="Billington K."/>
            <person name="Browne H."/>
            <person name="Dunn M."/>
            <person name="Hung S."/>
            <person name="Kawahara F."/>
            <person name="Miranda-Saavedra D."/>
            <person name="Mourier T."/>
            <person name="Nagra H."/>
            <person name="Otto T.D."/>
            <person name="Rawlings N."/>
            <person name="Sanchez A."/>
            <person name="Sanders M."/>
            <person name="Subramaniam C."/>
            <person name="Tay Y."/>
            <person name="Dear P."/>
            <person name="Doerig C."/>
            <person name="Gruber A."/>
            <person name="Parkinson J."/>
            <person name="Shirley M."/>
            <person name="Wan K.L."/>
            <person name="Berriman M."/>
            <person name="Tomley F."/>
            <person name="Pain A."/>
        </authorList>
    </citation>
    <scope>NUCLEOTIDE SEQUENCE [LARGE SCALE GENOMIC DNA]</scope>
    <source>
        <strain evidence="1">Weybridge</strain>
    </source>
</reference>
<organism evidence="1 2">
    <name type="scientific">Eimeria maxima</name>
    <name type="common">Coccidian parasite</name>
    <dbReference type="NCBI Taxonomy" id="5804"/>
    <lineage>
        <taxon>Eukaryota</taxon>
        <taxon>Sar</taxon>
        <taxon>Alveolata</taxon>
        <taxon>Apicomplexa</taxon>
        <taxon>Conoidasida</taxon>
        <taxon>Coccidia</taxon>
        <taxon>Eucoccidiorida</taxon>
        <taxon>Eimeriorina</taxon>
        <taxon>Eimeriidae</taxon>
        <taxon>Eimeria</taxon>
    </lineage>
</organism>
<sequence>MREAHAVNGESISYAIICVIRSALLTDEWASHDGSYLSVYTLTGQFYGMRYVYVQLALSADFGASVRGSSCVELRRMATLDHALR</sequence>
<dbReference type="AlphaFoldDB" id="U6MFS6"/>
<dbReference type="VEuPathDB" id="ToxoDB:EMWEY_00039840"/>
<evidence type="ECO:0000313" key="2">
    <source>
        <dbReference type="Proteomes" id="UP000030763"/>
    </source>
</evidence>
<proteinExistence type="predicted"/>
<keyword evidence="2" id="KW-1185">Reference proteome</keyword>
<evidence type="ECO:0000313" key="1">
    <source>
        <dbReference type="EMBL" id="CDJ61314.1"/>
    </source>
</evidence>
<dbReference type="GeneID" id="25337970"/>
<name>U6MFS6_EIMMA</name>
<dbReference type="Proteomes" id="UP000030763">
    <property type="component" value="Unassembled WGS sequence"/>
</dbReference>
<dbReference type="RefSeq" id="XP_013337964.1">
    <property type="nucleotide sequence ID" value="XM_013482510.1"/>
</dbReference>
<reference evidence="1" key="2">
    <citation type="submission" date="2013-10" db="EMBL/GenBank/DDBJ databases">
        <authorList>
            <person name="Aslett M."/>
        </authorList>
    </citation>
    <scope>NUCLEOTIDE SEQUENCE [LARGE SCALE GENOMIC DNA]</scope>
    <source>
        <strain evidence="1">Weybridge</strain>
    </source>
</reference>